<feature type="signal peptide" evidence="5">
    <location>
        <begin position="1"/>
        <end position="26"/>
    </location>
</feature>
<gene>
    <name evidence="6" type="ORF">BSL78_25317</name>
</gene>
<dbReference type="InterPro" id="IPR050541">
    <property type="entry name" value="LRR_TM_domain-containing"/>
</dbReference>
<dbReference type="Pfam" id="PF13855">
    <property type="entry name" value="LRR_8"/>
    <property type="match status" value="1"/>
</dbReference>
<dbReference type="PROSITE" id="PS51450">
    <property type="entry name" value="LRR"/>
    <property type="match status" value="1"/>
</dbReference>
<protein>
    <recommendedName>
        <fullName evidence="8">LRRNT domain-containing protein</fullName>
    </recommendedName>
</protein>
<evidence type="ECO:0008006" key="8">
    <source>
        <dbReference type="Google" id="ProtNLM"/>
    </source>
</evidence>
<keyword evidence="1" id="KW-0433">Leucine-rich repeat</keyword>
<proteinExistence type="predicted"/>
<dbReference type="InterPro" id="IPR032675">
    <property type="entry name" value="LRR_dom_sf"/>
</dbReference>
<evidence type="ECO:0000256" key="4">
    <source>
        <dbReference type="SAM" id="MobiDB-lite"/>
    </source>
</evidence>
<evidence type="ECO:0000313" key="7">
    <source>
        <dbReference type="Proteomes" id="UP000230750"/>
    </source>
</evidence>
<evidence type="ECO:0000313" key="6">
    <source>
        <dbReference type="EMBL" id="PIK37847.1"/>
    </source>
</evidence>
<dbReference type="SUPFAM" id="SSF52058">
    <property type="entry name" value="L domain-like"/>
    <property type="match status" value="1"/>
</dbReference>
<evidence type="ECO:0000256" key="2">
    <source>
        <dbReference type="ARBA" id="ARBA00022729"/>
    </source>
</evidence>
<organism evidence="6 7">
    <name type="scientific">Stichopus japonicus</name>
    <name type="common">Sea cucumber</name>
    <dbReference type="NCBI Taxonomy" id="307972"/>
    <lineage>
        <taxon>Eukaryota</taxon>
        <taxon>Metazoa</taxon>
        <taxon>Echinodermata</taxon>
        <taxon>Eleutherozoa</taxon>
        <taxon>Echinozoa</taxon>
        <taxon>Holothuroidea</taxon>
        <taxon>Aspidochirotacea</taxon>
        <taxon>Aspidochirotida</taxon>
        <taxon>Stichopodidae</taxon>
        <taxon>Apostichopus</taxon>
    </lineage>
</organism>
<dbReference type="PANTHER" id="PTHR24369">
    <property type="entry name" value="ANTIGEN BSP, PUTATIVE-RELATED"/>
    <property type="match status" value="1"/>
</dbReference>
<dbReference type="PANTHER" id="PTHR24369:SF210">
    <property type="entry name" value="CHAOPTIN-RELATED"/>
    <property type="match status" value="1"/>
</dbReference>
<dbReference type="GO" id="GO:0005886">
    <property type="term" value="C:plasma membrane"/>
    <property type="evidence" value="ECO:0007669"/>
    <property type="project" value="TreeGrafter"/>
</dbReference>
<keyword evidence="7" id="KW-1185">Reference proteome</keyword>
<feature type="compositionally biased region" description="Low complexity" evidence="4">
    <location>
        <begin position="230"/>
        <end position="252"/>
    </location>
</feature>
<dbReference type="InterPro" id="IPR001611">
    <property type="entry name" value="Leu-rich_rpt"/>
</dbReference>
<dbReference type="Proteomes" id="UP000230750">
    <property type="component" value="Unassembled WGS sequence"/>
</dbReference>
<dbReference type="STRING" id="307972.A0A2G8JQ09"/>
<name>A0A2G8JQ09_STIJA</name>
<evidence type="ECO:0000256" key="1">
    <source>
        <dbReference type="ARBA" id="ARBA00022614"/>
    </source>
</evidence>
<dbReference type="Gene3D" id="3.80.10.10">
    <property type="entry name" value="Ribonuclease Inhibitor"/>
    <property type="match status" value="1"/>
</dbReference>
<evidence type="ECO:0000256" key="5">
    <source>
        <dbReference type="SAM" id="SignalP"/>
    </source>
</evidence>
<dbReference type="EMBL" id="MRZV01001440">
    <property type="protein sequence ID" value="PIK37847.1"/>
    <property type="molecule type" value="Genomic_DNA"/>
</dbReference>
<dbReference type="AlphaFoldDB" id="A0A2G8JQ09"/>
<feature type="region of interest" description="Disordered" evidence="4">
    <location>
        <begin position="230"/>
        <end position="260"/>
    </location>
</feature>
<dbReference type="OrthoDB" id="2013775at2759"/>
<reference evidence="6 7" key="1">
    <citation type="journal article" date="2017" name="PLoS Biol.">
        <title>The sea cucumber genome provides insights into morphological evolution and visceral regeneration.</title>
        <authorList>
            <person name="Zhang X."/>
            <person name="Sun L."/>
            <person name="Yuan J."/>
            <person name="Sun Y."/>
            <person name="Gao Y."/>
            <person name="Zhang L."/>
            <person name="Li S."/>
            <person name="Dai H."/>
            <person name="Hamel J.F."/>
            <person name="Liu C."/>
            <person name="Yu Y."/>
            <person name="Liu S."/>
            <person name="Lin W."/>
            <person name="Guo K."/>
            <person name="Jin S."/>
            <person name="Xu P."/>
            <person name="Storey K.B."/>
            <person name="Huan P."/>
            <person name="Zhang T."/>
            <person name="Zhou Y."/>
            <person name="Zhang J."/>
            <person name="Lin C."/>
            <person name="Li X."/>
            <person name="Xing L."/>
            <person name="Huo D."/>
            <person name="Sun M."/>
            <person name="Wang L."/>
            <person name="Mercier A."/>
            <person name="Li F."/>
            <person name="Yang H."/>
            <person name="Xiang J."/>
        </authorList>
    </citation>
    <scope>NUCLEOTIDE SEQUENCE [LARGE SCALE GENOMIC DNA]</scope>
    <source>
        <strain evidence="6">Shaxun</strain>
        <tissue evidence="6">Muscle</tissue>
    </source>
</reference>
<accession>A0A2G8JQ09</accession>
<feature type="chain" id="PRO_5013634432" description="LRRNT domain-containing protein" evidence="5">
    <location>
        <begin position="27"/>
        <end position="260"/>
    </location>
</feature>
<feature type="non-terminal residue" evidence="6">
    <location>
        <position position="260"/>
    </location>
</feature>
<keyword evidence="2 5" id="KW-0732">Signal</keyword>
<comment type="caution">
    <text evidence="6">The sequence shown here is derived from an EMBL/GenBank/DDBJ whole genome shotgun (WGS) entry which is preliminary data.</text>
</comment>
<evidence type="ECO:0000256" key="3">
    <source>
        <dbReference type="ARBA" id="ARBA00022737"/>
    </source>
</evidence>
<keyword evidence="3" id="KW-0677">Repeat</keyword>
<sequence length="260" mass="28125">MMTAKCTPALTLVLYLVTFAVRSANSQCPNGCDCPGRSDQDFTTISCSGLDVLPNLPKEVSDLTIADSPRISEIPPGYFNLPSLTDLNLSNNDLETISKESFEYVGSLENIDLSMNPIVCNKKIDWLQIWRESYPRNKVIGNCTNGNTISNYLGFTYLPDEGSEGDLEIDDEVTLPAGARSMVINVRVNDGGSAGDPQRSYLLVLVPKSITAVGTEMKIILDDGVSTCSTVQTTVSPSTMPTTDRPKPTTTLKPPPDPIP</sequence>